<reference evidence="1" key="1">
    <citation type="submission" date="2021-02" db="EMBL/GenBank/DDBJ databases">
        <authorList>
            <person name="Nowell W R."/>
        </authorList>
    </citation>
    <scope>NUCLEOTIDE SEQUENCE</scope>
</reference>
<evidence type="ECO:0000313" key="1">
    <source>
        <dbReference type="EMBL" id="CAF5113564.1"/>
    </source>
</evidence>
<evidence type="ECO:0000313" key="2">
    <source>
        <dbReference type="Proteomes" id="UP000681967"/>
    </source>
</evidence>
<accession>A0A8S3FAY9</accession>
<comment type="caution">
    <text evidence="1">The sequence shown here is derived from an EMBL/GenBank/DDBJ whole genome shotgun (WGS) entry which is preliminary data.</text>
</comment>
<dbReference type="Proteomes" id="UP000681967">
    <property type="component" value="Unassembled WGS sequence"/>
</dbReference>
<organism evidence="1 2">
    <name type="scientific">Rotaria magnacalcarata</name>
    <dbReference type="NCBI Taxonomy" id="392030"/>
    <lineage>
        <taxon>Eukaryota</taxon>
        <taxon>Metazoa</taxon>
        <taxon>Spiralia</taxon>
        <taxon>Gnathifera</taxon>
        <taxon>Rotifera</taxon>
        <taxon>Eurotatoria</taxon>
        <taxon>Bdelloidea</taxon>
        <taxon>Philodinida</taxon>
        <taxon>Philodinidae</taxon>
        <taxon>Rotaria</taxon>
    </lineage>
</organism>
<gene>
    <name evidence="1" type="ORF">BYL167_LOCUS66050</name>
</gene>
<protein>
    <submittedName>
        <fullName evidence="1">Uncharacterized protein</fullName>
    </submittedName>
</protein>
<dbReference type="AlphaFoldDB" id="A0A8S3FAY9"/>
<proteinExistence type="predicted"/>
<name>A0A8S3FAY9_9BILA</name>
<dbReference type="EMBL" id="CAJOBH010242308">
    <property type="protein sequence ID" value="CAF5113564.1"/>
    <property type="molecule type" value="Genomic_DNA"/>
</dbReference>
<sequence>MILLLVVNVLNDNQIPNDDEIVEGPFFEEFLINNYLVEQRPTYSYRSGVTGPSSIVIMNLGDIVHRVLEIIKQLDECIEATIDVHGNSNPTGGASAQHH</sequence>